<keyword evidence="1" id="KW-1133">Transmembrane helix</keyword>
<dbReference type="RefSeq" id="WP_067026130.1">
    <property type="nucleotide sequence ID" value="NZ_KQ949091.1"/>
</dbReference>
<accession>A0A117RZY7</accession>
<sequence length="71" mass="7764">MKAAFHLVDTATGEVVQELGRGWATKATRSRRHESKQVRTQVMQTQAQTTQDFVLAAGLVLGVLLPLVVMS</sequence>
<dbReference type="Proteomes" id="UP000053260">
    <property type="component" value="Unassembled WGS sequence"/>
</dbReference>
<name>A0A117RZY7_9ACTN</name>
<keyword evidence="1" id="KW-0472">Membrane</keyword>
<evidence type="ECO:0000313" key="3">
    <source>
        <dbReference type="Proteomes" id="UP000053260"/>
    </source>
</evidence>
<dbReference type="AlphaFoldDB" id="A0A117RZY7"/>
<reference evidence="2 3" key="1">
    <citation type="submission" date="2015-10" db="EMBL/GenBank/DDBJ databases">
        <title>Draft genome sequence of Streptomyces sp. RV15, isolated from a marine sponge.</title>
        <authorList>
            <person name="Ruckert C."/>
            <person name="Abdelmohsen U.R."/>
            <person name="Winkler A."/>
            <person name="Hentschel U."/>
            <person name="Kalinowski J."/>
            <person name="Kampfer P."/>
            <person name="Glaeser S."/>
        </authorList>
    </citation>
    <scope>NUCLEOTIDE SEQUENCE [LARGE SCALE GENOMIC DNA]</scope>
    <source>
        <strain evidence="2 3">RV15</strain>
    </source>
</reference>
<protein>
    <submittedName>
        <fullName evidence="2">Uncharacterized protein</fullName>
    </submittedName>
</protein>
<evidence type="ECO:0000313" key="2">
    <source>
        <dbReference type="EMBL" id="KUO18409.1"/>
    </source>
</evidence>
<feature type="transmembrane region" description="Helical" evidence="1">
    <location>
        <begin position="53"/>
        <end position="70"/>
    </location>
</feature>
<gene>
    <name evidence="2" type="ORF">AQJ91_25580</name>
</gene>
<proteinExistence type="predicted"/>
<organism evidence="2 3">
    <name type="scientific">Streptomyces dysideae</name>
    <dbReference type="NCBI Taxonomy" id="909626"/>
    <lineage>
        <taxon>Bacteria</taxon>
        <taxon>Bacillati</taxon>
        <taxon>Actinomycetota</taxon>
        <taxon>Actinomycetes</taxon>
        <taxon>Kitasatosporales</taxon>
        <taxon>Streptomycetaceae</taxon>
        <taxon>Streptomyces</taxon>
    </lineage>
</organism>
<keyword evidence="1" id="KW-0812">Transmembrane</keyword>
<comment type="caution">
    <text evidence="2">The sequence shown here is derived from an EMBL/GenBank/DDBJ whole genome shotgun (WGS) entry which is preliminary data.</text>
</comment>
<evidence type="ECO:0000256" key="1">
    <source>
        <dbReference type="SAM" id="Phobius"/>
    </source>
</evidence>
<dbReference type="STRING" id="909626.AQJ91_25580"/>
<keyword evidence="3" id="KW-1185">Reference proteome</keyword>
<dbReference type="EMBL" id="LMXB01000065">
    <property type="protein sequence ID" value="KUO18409.1"/>
    <property type="molecule type" value="Genomic_DNA"/>
</dbReference>